<reference evidence="5 6" key="1">
    <citation type="journal article" date="2021" name="Nat. Commun.">
        <title>Incipient diploidization of the medicinal plant Perilla within 10,000 years.</title>
        <authorList>
            <person name="Zhang Y."/>
            <person name="Shen Q."/>
            <person name="Leng L."/>
            <person name="Zhang D."/>
            <person name="Chen S."/>
            <person name="Shi Y."/>
            <person name="Ning Z."/>
            <person name="Chen S."/>
        </authorList>
    </citation>
    <scope>NUCLEOTIDE SEQUENCE [LARGE SCALE GENOMIC DNA]</scope>
    <source>
        <strain evidence="6">cv. PC099</strain>
    </source>
</reference>
<accession>A0AAD4PAL8</accession>
<evidence type="ECO:0000256" key="4">
    <source>
        <dbReference type="RuleBase" id="RU363099"/>
    </source>
</evidence>
<name>A0AAD4PAL8_PERFH</name>
<comment type="subunit">
    <text evidence="2 4">Homodimer.</text>
</comment>
<evidence type="ECO:0000313" key="6">
    <source>
        <dbReference type="Proteomes" id="UP001190926"/>
    </source>
</evidence>
<keyword evidence="4" id="KW-0052">Apoplast</keyword>
<dbReference type="InterPro" id="IPR044859">
    <property type="entry name" value="Allene_oxi_cyc_Dirigent"/>
</dbReference>
<comment type="similarity">
    <text evidence="1 4">Belongs to the plant dirigent protein family.</text>
</comment>
<protein>
    <recommendedName>
        <fullName evidence="4">Dirigent protein</fullName>
    </recommendedName>
</protein>
<evidence type="ECO:0000256" key="3">
    <source>
        <dbReference type="ARBA" id="ARBA00022525"/>
    </source>
</evidence>
<comment type="caution">
    <text evidence="5">The sequence shown here is derived from an EMBL/GenBank/DDBJ whole genome shotgun (WGS) entry which is preliminary data.</text>
</comment>
<dbReference type="InterPro" id="IPR004265">
    <property type="entry name" value="Dirigent"/>
</dbReference>
<proteinExistence type="inferred from homology"/>
<evidence type="ECO:0000256" key="2">
    <source>
        <dbReference type="ARBA" id="ARBA00011738"/>
    </source>
</evidence>
<dbReference type="Gene3D" id="2.40.480.10">
    <property type="entry name" value="Allene oxide cyclase-like"/>
    <property type="match status" value="1"/>
</dbReference>
<dbReference type="PANTHER" id="PTHR21495">
    <property type="entry name" value="NUCLEOPORIN-RELATED"/>
    <property type="match status" value="1"/>
</dbReference>
<keyword evidence="6" id="KW-1185">Reference proteome</keyword>
<feature type="chain" id="PRO_5041775329" description="Dirigent protein" evidence="4">
    <location>
        <begin position="24"/>
        <end position="188"/>
    </location>
</feature>
<dbReference type="GO" id="GO:0048046">
    <property type="term" value="C:apoplast"/>
    <property type="evidence" value="ECO:0007669"/>
    <property type="project" value="UniProtKB-SubCell"/>
</dbReference>
<dbReference type="Pfam" id="PF03018">
    <property type="entry name" value="Dirigent"/>
    <property type="match status" value="1"/>
</dbReference>
<keyword evidence="3 4" id="KW-0964">Secreted</keyword>
<feature type="signal peptide" evidence="4">
    <location>
        <begin position="1"/>
        <end position="23"/>
    </location>
</feature>
<sequence>MATQNQISLAIILVSAIFFSAQAQTSDQTTWAKRNETGKEVITTLQFYFHDVVSGQNPTAIQIAQAAQTNTSSNFFGGLWMVDDALTVGPDPSSKLIGRARGLYGSAGQTDLGLIMALSYVFTDGIYDGSSFSLLSFNPVMKSDREMAVVGGTGLFRLARGYAIANTYQGNANGDAIVGYNVTIVTYV</sequence>
<comment type="function">
    <text evidence="4">Dirigent proteins impart stereoselectivity on the phenoxy radical-coupling reaction, yielding optically active lignans from two molecules of coniferyl alcohol in the biosynthesis of lignans, flavonolignans, and alkaloids and thus plays a central role in plant secondary metabolism.</text>
</comment>
<dbReference type="Proteomes" id="UP001190926">
    <property type="component" value="Unassembled WGS sequence"/>
</dbReference>
<evidence type="ECO:0000313" key="5">
    <source>
        <dbReference type="EMBL" id="KAH6832913.1"/>
    </source>
</evidence>
<dbReference type="AlphaFoldDB" id="A0AAD4PAL8"/>
<keyword evidence="4" id="KW-0732">Signal</keyword>
<evidence type="ECO:0000256" key="1">
    <source>
        <dbReference type="ARBA" id="ARBA00010746"/>
    </source>
</evidence>
<dbReference type="EMBL" id="SDAM02000062">
    <property type="protein sequence ID" value="KAH6832913.1"/>
    <property type="molecule type" value="Genomic_DNA"/>
</dbReference>
<comment type="subcellular location">
    <subcellularLocation>
        <location evidence="4">Secreted</location>
        <location evidence="4">Extracellular space</location>
        <location evidence="4">Apoplast</location>
    </subcellularLocation>
</comment>
<gene>
    <name evidence="5" type="ORF">C2S53_000456</name>
</gene>
<organism evidence="5 6">
    <name type="scientific">Perilla frutescens var. hirtella</name>
    <name type="common">Perilla citriodora</name>
    <name type="synonym">Perilla setoyensis</name>
    <dbReference type="NCBI Taxonomy" id="608512"/>
    <lineage>
        <taxon>Eukaryota</taxon>
        <taxon>Viridiplantae</taxon>
        <taxon>Streptophyta</taxon>
        <taxon>Embryophyta</taxon>
        <taxon>Tracheophyta</taxon>
        <taxon>Spermatophyta</taxon>
        <taxon>Magnoliopsida</taxon>
        <taxon>eudicotyledons</taxon>
        <taxon>Gunneridae</taxon>
        <taxon>Pentapetalae</taxon>
        <taxon>asterids</taxon>
        <taxon>lamiids</taxon>
        <taxon>Lamiales</taxon>
        <taxon>Lamiaceae</taxon>
        <taxon>Nepetoideae</taxon>
        <taxon>Elsholtzieae</taxon>
        <taxon>Perilla</taxon>
    </lineage>
</organism>
<dbReference type="GO" id="GO:0009699">
    <property type="term" value="P:phenylpropanoid biosynthetic process"/>
    <property type="evidence" value="ECO:0007669"/>
    <property type="project" value="UniProtKB-ARBA"/>
</dbReference>